<accession>A0ABY5GPA7</accession>
<evidence type="ECO:0000313" key="2">
    <source>
        <dbReference type="EMBL" id="UTV30753.1"/>
    </source>
</evidence>
<protein>
    <submittedName>
        <fullName evidence="2">Oxidoreductase</fullName>
    </submittedName>
</protein>
<evidence type="ECO:0000313" key="3">
    <source>
        <dbReference type="Proteomes" id="UP001057998"/>
    </source>
</evidence>
<gene>
    <name evidence="2" type="ORF">NNL38_19530</name>
</gene>
<dbReference type="InterPro" id="IPR036374">
    <property type="entry name" value="OxRdtase_Mopterin-bd_sf"/>
</dbReference>
<reference evidence="2" key="1">
    <citation type="submission" date="2022-07" db="EMBL/GenBank/DDBJ databases">
        <title>Genome sequencing of Photobacterium atrarenae GJH2-4.</title>
        <authorList>
            <person name="Park S.-J."/>
        </authorList>
    </citation>
    <scope>NUCLEOTIDE SEQUENCE</scope>
    <source>
        <strain evidence="2">GJH2-4</strain>
    </source>
</reference>
<dbReference type="SUPFAM" id="SSF56524">
    <property type="entry name" value="Oxidoreductase molybdopterin-binding domain"/>
    <property type="match status" value="1"/>
</dbReference>
<sequence length="170" mass="19349">MWTSSKHFLMIFALCVVSTAGNAAPLVQPQDTVVLTIRGQIEHTNQPNQALFDRQMLLQLPQATVTTQTPWTDSAHTYEGVLLQDLLHYVGAHGRTLSATALNDYQTQIDLSTIEKYPILLALKDNGRLMRVRDKGPIWIIYPLSEHTELDQPQHHEDMIWQLRTLDILP</sequence>
<organism evidence="2 3">
    <name type="scientific">Photobacterium atrarenae</name>
    <dbReference type="NCBI Taxonomy" id="865757"/>
    <lineage>
        <taxon>Bacteria</taxon>
        <taxon>Pseudomonadati</taxon>
        <taxon>Pseudomonadota</taxon>
        <taxon>Gammaproteobacteria</taxon>
        <taxon>Vibrionales</taxon>
        <taxon>Vibrionaceae</taxon>
        <taxon>Photobacterium</taxon>
    </lineage>
</organism>
<proteinExistence type="predicted"/>
<dbReference type="Gene3D" id="3.90.420.10">
    <property type="entry name" value="Oxidoreductase, molybdopterin-binding domain"/>
    <property type="match status" value="1"/>
</dbReference>
<keyword evidence="3" id="KW-1185">Reference proteome</keyword>
<dbReference type="EMBL" id="CP101509">
    <property type="protein sequence ID" value="UTV30753.1"/>
    <property type="molecule type" value="Genomic_DNA"/>
</dbReference>
<dbReference type="Proteomes" id="UP001057998">
    <property type="component" value="Chromosome 2"/>
</dbReference>
<keyword evidence="1" id="KW-0732">Signal</keyword>
<evidence type="ECO:0000256" key="1">
    <source>
        <dbReference type="SAM" id="SignalP"/>
    </source>
</evidence>
<feature type="chain" id="PRO_5046329301" evidence="1">
    <location>
        <begin position="24"/>
        <end position="170"/>
    </location>
</feature>
<feature type="signal peptide" evidence="1">
    <location>
        <begin position="1"/>
        <end position="23"/>
    </location>
</feature>
<dbReference type="RefSeq" id="WP_255392118.1">
    <property type="nucleotide sequence ID" value="NZ_CP101509.1"/>
</dbReference>
<name>A0ABY5GPA7_9GAMM</name>